<organism evidence="1">
    <name type="scientific">marine metagenome</name>
    <dbReference type="NCBI Taxonomy" id="408172"/>
    <lineage>
        <taxon>unclassified sequences</taxon>
        <taxon>metagenomes</taxon>
        <taxon>ecological metagenomes</taxon>
    </lineage>
</organism>
<reference evidence="1" key="1">
    <citation type="submission" date="2018-05" db="EMBL/GenBank/DDBJ databases">
        <authorList>
            <person name="Lanie J.A."/>
            <person name="Ng W.-L."/>
            <person name="Kazmierczak K.M."/>
            <person name="Andrzejewski T.M."/>
            <person name="Davidsen T.M."/>
            <person name="Wayne K.J."/>
            <person name="Tettelin H."/>
            <person name="Glass J.I."/>
            <person name="Rusch D."/>
            <person name="Podicherti R."/>
            <person name="Tsui H.-C.T."/>
            <person name="Winkler M.E."/>
        </authorList>
    </citation>
    <scope>NUCLEOTIDE SEQUENCE</scope>
</reference>
<dbReference type="EMBL" id="UINC01160890">
    <property type="protein sequence ID" value="SVD59780.1"/>
    <property type="molecule type" value="Genomic_DNA"/>
</dbReference>
<feature type="non-terminal residue" evidence="1">
    <location>
        <position position="43"/>
    </location>
</feature>
<accession>A0A382WME6</accession>
<gene>
    <name evidence="1" type="ORF">METZ01_LOCUS412634</name>
</gene>
<dbReference type="AlphaFoldDB" id="A0A382WME6"/>
<evidence type="ECO:0000313" key="1">
    <source>
        <dbReference type="EMBL" id="SVD59780.1"/>
    </source>
</evidence>
<name>A0A382WME6_9ZZZZ</name>
<proteinExistence type="predicted"/>
<sequence length="43" mass="5047">MNGLTFQTVFPADFIIGNKPTAQRRFAFKNIAHFIRLYIKRFG</sequence>
<protein>
    <submittedName>
        <fullName evidence="1">Uncharacterized protein</fullName>
    </submittedName>
</protein>